<organism evidence="2 3">
    <name type="scientific">Trypanosoma brucei gambiense (strain MHOM/CI/86/DAL972)</name>
    <dbReference type="NCBI Taxonomy" id="679716"/>
    <lineage>
        <taxon>Eukaryota</taxon>
        <taxon>Discoba</taxon>
        <taxon>Euglenozoa</taxon>
        <taxon>Kinetoplastea</taxon>
        <taxon>Metakinetoplastina</taxon>
        <taxon>Trypanosomatida</taxon>
        <taxon>Trypanosomatidae</taxon>
        <taxon>Trypanosoma</taxon>
    </lineage>
</organism>
<feature type="transmembrane region" description="Helical" evidence="1">
    <location>
        <begin position="21"/>
        <end position="40"/>
    </location>
</feature>
<evidence type="ECO:0000313" key="2">
    <source>
        <dbReference type="EMBL" id="CBH09906.1"/>
    </source>
</evidence>
<dbReference type="RefSeq" id="XP_011772199.1">
    <property type="nucleotide sequence ID" value="XM_011773897.1"/>
</dbReference>
<dbReference type="AlphaFoldDB" id="C9ZKE2"/>
<evidence type="ECO:0000313" key="3">
    <source>
        <dbReference type="Proteomes" id="UP000002316"/>
    </source>
</evidence>
<name>C9ZKE2_TRYB9</name>
<dbReference type="Proteomes" id="UP000002316">
    <property type="component" value="Chromosome 3"/>
</dbReference>
<protein>
    <submittedName>
        <fullName evidence="2">Uncharacterized protein</fullName>
    </submittedName>
</protein>
<feature type="transmembrane region" description="Helical" evidence="1">
    <location>
        <begin position="46"/>
        <end position="66"/>
    </location>
</feature>
<dbReference type="VEuPathDB" id="TriTrypDB:Tbg972.3.2440"/>
<accession>C9ZKE2</accession>
<evidence type="ECO:0000256" key="1">
    <source>
        <dbReference type="SAM" id="Phobius"/>
    </source>
</evidence>
<reference evidence="3" key="1">
    <citation type="journal article" date="2010" name="PLoS Negl. Trop. Dis.">
        <title>The genome sequence of Trypanosoma brucei gambiense, causative agent of chronic human african trypanosomiasis.</title>
        <authorList>
            <person name="Jackson A.P."/>
            <person name="Sanders M."/>
            <person name="Berry A."/>
            <person name="McQuillan J."/>
            <person name="Aslett M.A."/>
            <person name="Quail M.A."/>
            <person name="Chukualim B."/>
            <person name="Capewell P."/>
            <person name="MacLeod A."/>
            <person name="Melville S.E."/>
            <person name="Gibson W."/>
            <person name="Barry J.D."/>
            <person name="Berriman M."/>
            <person name="Hertz-Fowler C."/>
        </authorList>
    </citation>
    <scope>NUCLEOTIDE SEQUENCE [LARGE SCALE GENOMIC DNA]</scope>
    <source>
        <strain evidence="3">MHOM/CI/86/DAL972</strain>
    </source>
</reference>
<sequence length="125" mass="15061">MFFFPLSLHFTCMALQRTLDFFFVFFPCWRFWRCCFLFFFDGGGGIIIVIIITIIIYSLLFAFLPVRPIEMLIYLPFDCFHFLFVVDDDDDVFDLFCFVLCPPAPHRQLFTLFRYLFFFCRAGLQ</sequence>
<keyword evidence="1" id="KW-0472">Membrane</keyword>
<dbReference type="EMBL" id="FN554966">
    <property type="protein sequence ID" value="CBH09906.1"/>
    <property type="molecule type" value="Genomic_DNA"/>
</dbReference>
<gene>
    <name evidence="2" type="ORF">TbgDal_III2440</name>
</gene>
<keyword evidence="1" id="KW-0812">Transmembrane</keyword>
<dbReference type="GeneID" id="23859024"/>
<proteinExistence type="predicted"/>
<keyword evidence="1" id="KW-1133">Transmembrane helix</keyword>
<dbReference type="KEGG" id="tbg:TbgDal_III2440"/>